<organism evidence="4 5">
    <name type="scientific">Sulfitobacter sediminilitoris</name>
    <dbReference type="NCBI Taxonomy" id="2698830"/>
    <lineage>
        <taxon>Bacteria</taxon>
        <taxon>Pseudomonadati</taxon>
        <taxon>Pseudomonadota</taxon>
        <taxon>Alphaproteobacteria</taxon>
        <taxon>Rhodobacterales</taxon>
        <taxon>Roseobacteraceae</taxon>
        <taxon>Sulfitobacter</taxon>
    </lineage>
</organism>
<evidence type="ECO:0000256" key="2">
    <source>
        <dbReference type="SAM" id="Coils"/>
    </source>
</evidence>
<dbReference type="EMBL" id="JAABNT010000024">
    <property type="protein sequence ID" value="NEK24845.1"/>
    <property type="molecule type" value="Genomic_DNA"/>
</dbReference>
<feature type="coiled-coil region" evidence="2">
    <location>
        <begin position="119"/>
        <end position="170"/>
    </location>
</feature>
<dbReference type="PANTHER" id="PTHR30469">
    <property type="entry name" value="MULTIDRUG RESISTANCE PROTEIN MDTA"/>
    <property type="match status" value="1"/>
</dbReference>
<evidence type="ECO:0000259" key="3">
    <source>
        <dbReference type="Pfam" id="PF25954"/>
    </source>
</evidence>
<comment type="caution">
    <text evidence="4">The sequence shown here is derived from an EMBL/GenBank/DDBJ whole genome shotgun (WGS) entry which is preliminary data.</text>
</comment>
<dbReference type="Gene3D" id="2.40.420.20">
    <property type="match status" value="1"/>
</dbReference>
<gene>
    <name evidence="4" type="ORF">GV827_20960</name>
</gene>
<accession>A0A6P0CIN3</accession>
<dbReference type="PANTHER" id="PTHR30469:SF13">
    <property type="entry name" value="HAE1 FAMILY EFFLUX PUMP MFP COMPONENT"/>
    <property type="match status" value="1"/>
</dbReference>
<evidence type="ECO:0000256" key="1">
    <source>
        <dbReference type="ARBA" id="ARBA00009477"/>
    </source>
</evidence>
<dbReference type="GO" id="GO:0015562">
    <property type="term" value="F:efflux transmembrane transporter activity"/>
    <property type="evidence" value="ECO:0007669"/>
    <property type="project" value="TreeGrafter"/>
</dbReference>
<dbReference type="InterPro" id="IPR058792">
    <property type="entry name" value="Beta-barrel_RND_2"/>
</dbReference>
<feature type="domain" description="CusB-like beta-barrel" evidence="3">
    <location>
        <begin position="212"/>
        <end position="283"/>
    </location>
</feature>
<dbReference type="NCBIfam" id="TIGR01730">
    <property type="entry name" value="RND_mfp"/>
    <property type="match status" value="1"/>
</dbReference>
<dbReference type="Proteomes" id="UP000468591">
    <property type="component" value="Unassembled WGS sequence"/>
</dbReference>
<reference evidence="4 5" key="1">
    <citation type="submission" date="2020-01" db="EMBL/GenBank/DDBJ databases">
        <title>Sulfitobacter sediminilitoris sp. nov., isolated from a tidal flat.</title>
        <authorList>
            <person name="Park S."/>
            <person name="Yoon J.-H."/>
        </authorList>
    </citation>
    <scope>NUCLEOTIDE SEQUENCE [LARGE SCALE GENOMIC DNA]</scope>
    <source>
        <strain evidence="4 5">JBTF-M27</strain>
    </source>
</reference>
<dbReference type="RefSeq" id="WP_164355848.1">
    <property type="nucleotide sequence ID" value="NZ_JAABNT010000024.1"/>
</dbReference>
<dbReference type="GO" id="GO:1990281">
    <property type="term" value="C:efflux pump complex"/>
    <property type="evidence" value="ECO:0007669"/>
    <property type="project" value="TreeGrafter"/>
</dbReference>
<comment type="similarity">
    <text evidence="1">Belongs to the membrane fusion protein (MFP) (TC 8.A.1) family.</text>
</comment>
<evidence type="ECO:0000313" key="4">
    <source>
        <dbReference type="EMBL" id="NEK24845.1"/>
    </source>
</evidence>
<dbReference type="InterPro" id="IPR006143">
    <property type="entry name" value="RND_pump_MFP"/>
</dbReference>
<name>A0A6P0CIN3_9RHOB</name>
<dbReference type="SUPFAM" id="SSF111369">
    <property type="entry name" value="HlyD-like secretion proteins"/>
    <property type="match status" value="1"/>
</dbReference>
<dbReference type="Gene3D" id="2.40.50.100">
    <property type="match status" value="1"/>
</dbReference>
<keyword evidence="5" id="KW-1185">Reference proteome</keyword>
<proteinExistence type="inferred from homology"/>
<dbReference type="Pfam" id="PF25954">
    <property type="entry name" value="Beta-barrel_RND_2"/>
    <property type="match status" value="1"/>
</dbReference>
<evidence type="ECO:0000313" key="5">
    <source>
        <dbReference type="Proteomes" id="UP000468591"/>
    </source>
</evidence>
<sequence length="367" mass="40121">MTSVWKQLAVCAILIIGAAVSWQYRAELTRLWEISFAASAPAQQQRDRAKGIPVIVAQTEIMRDDHRLSAIGTGFAIRSITLRAPSSGEITEFNIAPGRRFAKNDTLMQLDDADERFAVSLAQARFDRANDERERYRRLQESGVAATVRLEQVQTDFQVAQIELERAQEDLDNRVLRAPFDGITGLASVEIGDRIATDDVIGNFDDRRSILVEFDLPEALLGRVSTGLGVTATTPSVEGRSFDGEISAIDSRVNAATRTARVRAAIGNAADLLRPGASFALQLDLPGSSFPAVPELALQFSQDSLHVWRVAEGAAERVEVRLVRRRAGLVIVDGPLKKGDLVVVEGTQRLRSGGAVRVLNTPKEPRT</sequence>
<protein>
    <submittedName>
        <fullName evidence="4">Efflux RND transporter periplasmic adaptor subunit</fullName>
    </submittedName>
</protein>
<keyword evidence="2" id="KW-0175">Coiled coil</keyword>
<dbReference type="AlphaFoldDB" id="A0A6P0CIN3"/>
<dbReference type="Gene3D" id="1.10.287.470">
    <property type="entry name" value="Helix hairpin bin"/>
    <property type="match status" value="1"/>
</dbReference>
<dbReference type="Gene3D" id="2.40.30.170">
    <property type="match status" value="1"/>
</dbReference>